<dbReference type="CDD" id="cd00293">
    <property type="entry name" value="USP-like"/>
    <property type="match status" value="1"/>
</dbReference>
<dbReference type="EMBL" id="CP064786">
    <property type="protein sequence ID" value="QSG02592.1"/>
    <property type="molecule type" value="Genomic_DNA"/>
</dbReference>
<dbReference type="InterPro" id="IPR006015">
    <property type="entry name" value="Universal_stress_UspA"/>
</dbReference>
<dbReference type="InterPro" id="IPR006016">
    <property type="entry name" value="UspA"/>
</dbReference>
<keyword evidence="4" id="KW-1185">Reference proteome</keyword>
<dbReference type="InterPro" id="IPR014729">
    <property type="entry name" value="Rossmann-like_a/b/a_fold"/>
</dbReference>
<evidence type="ECO:0000259" key="2">
    <source>
        <dbReference type="Pfam" id="PF00582"/>
    </source>
</evidence>
<dbReference type="PRINTS" id="PR01438">
    <property type="entry name" value="UNVRSLSTRESS"/>
</dbReference>
<dbReference type="PIRSF" id="PIRSF006276">
    <property type="entry name" value="UspA"/>
    <property type="match status" value="1"/>
</dbReference>
<dbReference type="GeneID" id="70684760"/>
<dbReference type="PANTHER" id="PTHR46268">
    <property type="entry name" value="STRESS RESPONSE PROTEIN NHAX"/>
    <property type="match status" value="1"/>
</dbReference>
<evidence type="ECO:0000313" key="4">
    <source>
        <dbReference type="Proteomes" id="UP000663586"/>
    </source>
</evidence>
<protein>
    <submittedName>
        <fullName evidence="3">Nucleotide-binding protein, UspA family</fullName>
    </submittedName>
</protein>
<organism evidence="3 4">
    <name type="scientific">Natranaeroarchaeum sulfidigenes</name>
    <dbReference type="NCBI Taxonomy" id="2784880"/>
    <lineage>
        <taxon>Archaea</taxon>
        <taxon>Methanobacteriati</taxon>
        <taxon>Methanobacteriota</taxon>
        <taxon>Stenosarchaea group</taxon>
        <taxon>Halobacteria</taxon>
        <taxon>Halobacteriales</taxon>
        <taxon>Natronoarchaeaceae</taxon>
        <taxon>Natranaeroarchaeum</taxon>
    </lineage>
</organism>
<dbReference type="Gene3D" id="3.40.50.620">
    <property type="entry name" value="HUPs"/>
    <property type="match status" value="1"/>
</dbReference>
<dbReference type="PANTHER" id="PTHR46268:SF6">
    <property type="entry name" value="UNIVERSAL STRESS PROTEIN UP12"/>
    <property type="match status" value="1"/>
</dbReference>
<proteinExistence type="inferred from homology"/>
<feature type="domain" description="UspA" evidence="2">
    <location>
        <begin position="1"/>
        <end position="141"/>
    </location>
</feature>
<dbReference type="SUPFAM" id="SSF52402">
    <property type="entry name" value="Adenine nucleotide alpha hydrolases-like"/>
    <property type="match status" value="1"/>
</dbReference>
<sequence length="156" mass="16777">MYDRILVPTDGSTGVGRAVEHAIELATIHDATVHAIYVVNSATFAGLPMEASWDGISDVLREEGEEALELVEELAARSTVPVETRLIDGSPRRAIVEYAEGHDCDLIVMGTHGRGGIDRLLMGSVTEGVIRTSDRPVLTVRRASTADPDGEPDRDV</sequence>
<dbReference type="RefSeq" id="WP_238479737.1">
    <property type="nucleotide sequence ID" value="NZ_CP064786.1"/>
</dbReference>
<dbReference type="KEGG" id="hara:AArcS_1377"/>
<evidence type="ECO:0000256" key="1">
    <source>
        <dbReference type="ARBA" id="ARBA00008791"/>
    </source>
</evidence>
<comment type="similarity">
    <text evidence="1">Belongs to the universal stress protein A family.</text>
</comment>
<dbReference type="AlphaFoldDB" id="A0A897MQ88"/>
<evidence type="ECO:0000313" key="3">
    <source>
        <dbReference type="EMBL" id="QSG02592.1"/>
    </source>
</evidence>
<name>A0A897MQ88_9EURY</name>
<gene>
    <name evidence="3" type="primary">uspA19</name>
    <name evidence="3" type="ORF">AArcS_1377</name>
</gene>
<accession>A0A897MQ88</accession>
<reference evidence="3" key="1">
    <citation type="submission" date="2020-11" db="EMBL/GenBank/DDBJ databases">
        <title>Carbohydrate-dependent, anaerobic sulfur respiration: A novel catabolism in halophilic archaea.</title>
        <authorList>
            <person name="Sorokin D.Y."/>
            <person name="Messina E."/>
            <person name="Smedile F."/>
            <person name="La Cono V."/>
            <person name="Hallsworth J.E."/>
            <person name="Yakimov M.M."/>
        </authorList>
    </citation>
    <scope>NUCLEOTIDE SEQUENCE</scope>
    <source>
        <strain evidence="3">AArc-S</strain>
    </source>
</reference>
<dbReference type="Pfam" id="PF00582">
    <property type="entry name" value="Usp"/>
    <property type="match status" value="1"/>
</dbReference>
<dbReference type="Proteomes" id="UP000663586">
    <property type="component" value="Chromosome"/>
</dbReference>